<accession>A0ABV0RLK2</accession>
<dbReference type="EMBL" id="JAHRIN010050951">
    <property type="protein sequence ID" value="MEQ2209065.1"/>
    <property type="molecule type" value="Genomic_DNA"/>
</dbReference>
<comment type="caution">
    <text evidence="1">The sequence shown here is derived from an EMBL/GenBank/DDBJ whole genome shotgun (WGS) entry which is preliminary data.</text>
</comment>
<keyword evidence="2" id="KW-1185">Reference proteome</keyword>
<reference evidence="1 2" key="1">
    <citation type="submission" date="2021-06" db="EMBL/GenBank/DDBJ databases">
        <authorList>
            <person name="Palmer J.M."/>
        </authorList>
    </citation>
    <scope>NUCLEOTIDE SEQUENCE [LARGE SCALE GENOMIC DNA]</scope>
    <source>
        <strain evidence="1 2">XC_2019</strain>
        <tissue evidence="1">Muscle</tissue>
    </source>
</reference>
<proteinExistence type="predicted"/>
<protein>
    <recommendedName>
        <fullName evidence="3">Reverse transcriptase/retrotransposon-derived protein RNase H-like domain-containing protein</fullName>
    </recommendedName>
</protein>
<gene>
    <name evidence="1" type="ORF">XENOCAPTIV_023575</name>
</gene>
<name>A0ABV0RLK2_9TELE</name>
<sequence length="140" mass="15242">MHATFELESDTTLLWVSDPQALPSWRRILRSAPSSAEWSFPAHIGSLCNEPELGGAFVDSTIISAAGRAMASVLQLPNSKTCQRGATLSGHSLSMRPLYTQVAPSSIQCSCQDPTKSTFWLIFDIGTILWCVCLALKKNI</sequence>
<evidence type="ECO:0000313" key="2">
    <source>
        <dbReference type="Proteomes" id="UP001434883"/>
    </source>
</evidence>
<organism evidence="1 2">
    <name type="scientific">Xenoophorus captivus</name>
    <dbReference type="NCBI Taxonomy" id="1517983"/>
    <lineage>
        <taxon>Eukaryota</taxon>
        <taxon>Metazoa</taxon>
        <taxon>Chordata</taxon>
        <taxon>Craniata</taxon>
        <taxon>Vertebrata</taxon>
        <taxon>Euteleostomi</taxon>
        <taxon>Actinopterygii</taxon>
        <taxon>Neopterygii</taxon>
        <taxon>Teleostei</taxon>
        <taxon>Neoteleostei</taxon>
        <taxon>Acanthomorphata</taxon>
        <taxon>Ovalentaria</taxon>
        <taxon>Atherinomorphae</taxon>
        <taxon>Cyprinodontiformes</taxon>
        <taxon>Goodeidae</taxon>
        <taxon>Xenoophorus</taxon>
    </lineage>
</organism>
<evidence type="ECO:0008006" key="3">
    <source>
        <dbReference type="Google" id="ProtNLM"/>
    </source>
</evidence>
<evidence type="ECO:0000313" key="1">
    <source>
        <dbReference type="EMBL" id="MEQ2209065.1"/>
    </source>
</evidence>
<dbReference type="Proteomes" id="UP001434883">
    <property type="component" value="Unassembled WGS sequence"/>
</dbReference>